<dbReference type="InterPro" id="IPR003959">
    <property type="entry name" value="ATPase_AAA_core"/>
</dbReference>
<dbReference type="Pfam" id="PF00004">
    <property type="entry name" value="AAA"/>
    <property type="match status" value="1"/>
</dbReference>
<comment type="similarity">
    <text evidence="1">Belongs to the AAA ATPase family. PCH2 subfamily.</text>
</comment>
<evidence type="ECO:0000256" key="2">
    <source>
        <dbReference type="ARBA" id="ARBA00022364"/>
    </source>
</evidence>
<dbReference type="GO" id="GO:0016887">
    <property type="term" value="F:ATP hydrolysis activity"/>
    <property type="evidence" value="ECO:0007669"/>
    <property type="project" value="InterPro"/>
</dbReference>
<sequence>MDDGIIAICHIEARVRSTSAVSFDDVTRAVRWSLERVGTVPTTRDALVRVDDELTEEDFASAHGCVMREHVERVWVRDVTWTLAANGETPRKVLFWQCDARCRAYALNEDEPGEEMDGADDIATYREWMLPSRDFEGAWESLVFDDEEGDVKGELLRYAANALLFSERGVDAQLIAWNRVVLLHGPPGTGKTTLCKALAQRLSIRFNDVYTNSVLVEVNAHSLFSRWFSESGKLVSKLFGKIQELLEDESSLVFVLVDEVESLAAARKSAANGSEPSDAIRVVNALLTQIDALKSRPNAIVLTTSNITEAIDLAFVDRADIKCYIGPPGVSARFEILRSCVLELMRRDLVYDVLAIDEYEDIAYGDICDFIQEIESEPAPLLLLRRIAEKCDGLSGRALRKLPFLAYSAVGSDRRCSLGEFLHAMDARVAREFKDRDRLNSA</sequence>
<dbReference type="AlphaFoldDB" id="A0A7S0WDG8"/>
<dbReference type="SMART" id="SM00382">
    <property type="entry name" value="AAA"/>
    <property type="match status" value="1"/>
</dbReference>
<dbReference type="EMBL" id="HBFO01004319">
    <property type="protein sequence ID" value="CAD8811886.1"/>
    <property type="molecule type" value="Transcribed_RNA"/>
</dbReference>
<accession>A0A7S0WDG8</accession>
<name>A0A7S0WDG8_9CHLO</name>
<keyword evidence="5" id="KW-0469">Meiosis</keyword>
<keyword evidence="3" id="KW-0547">Nucleotide-binding</keyword>
<organism evidence="7">
    <name type="scientific">Ostreococcus mediterraneus</name>
    <dbReference type="NCBI Taxonomy" id="1486918"/>
    <lineage>
        <taxon>Eukaryota</taxon>
        <taxon>Viridiplantae</taxon>
        <taxon>Chlorophyta</taxon>
        <taxon>Mamiellophyceae</taxon>
        <taxon>Mamiellales</taxon>
        <taxon>Bathycoccaceae</taxon>
        <taxon>Ostreococcus</taxon>
    </lineage>
</organism>
<dbReference type="InterPro" id="IPR044539">
    <property type="entry name" value="Pch2-like"/>
</dbReference>
<evidence type="ECO:0000256" key="1">
    <source>
        <dbReference type="ARBA" id="ARBA00007271"/>
    </source>
</evidence>
<proteinExistence type="inferred from homology"/>
<protein>
    <recommendedName>
        <fullName evidence="2">Pachytene checkpoint protein 2 homolog</fullName>
    </recommendedName>
</protein>
<dbReference type="GO" id="GO:0007131">
    <property type="term" value="P:reciprocal meiotic recombination"/>
    <property type="evidence" value="ECO:0007669"/>
    <property type="project" value="TreeGrafter"/>
</dbReference>
<dbReference type="FunFam" id="3.40.50.300:FF:000680">
    <property type="entry name" value="pachytene checkpoint protein 2 homolog"/>
    <property type="match status" value="1"/>
</dbReference>
<gene>
    <name evidence="7" type="ORF">OMED0930_LOCUS2980</name>
</gene>
<dbReference type="GO" id="GO:0005634">
    <property type="term" value="C:nucleus"/>
    <property type="evidence" value="ECO:0007669"/>
    <property type="project" value="TreeGrafter"/>
</dbReference>
<feature type="domain" description="AAA+ ATPase" evidence="6">
    <location>
        <begin position="177"/>
        <end position="329"/>
    </location>
</feature>
<dbReference type="InterPro" id="IPR003593">
    <property type="entry name" value="AAA+_ATPase"/>
</dbReference>
<evidence type="ECO:0000256" key="4">
    <source>
        <dbReference type="ARBA" id="ARBA00022840"/>
    </source>
</evidence>
<dbReference type="Pfam" id="PF23242">
    <property type="entry name" value="AAA_lid_TRIP13_C"/>
    <property type="match status" value="1"/>
</dbReference>
<evidence type="ECO:0000256" key="3">
    <source>
        <dbReference type="ARBA" id="ARBA00022741"/>
    </source>
</evidence>
<keyword evidence="4" id="KW-0067">ATP-binding</keyword>
<dbReference type="CDD" id="cd19508">
    <property type="entry name" value="RecA-like_Pch2-like"/>
    <property type="match status" value="1"/>
</dbReference>
<dbReference type="Pfam" id="PF23563">
    <property type="entry name" value="TRIP13_N"/>
    <property type="match status" value="1"/>
</dbReference>
<dbReference type="InterPro" id="IPR027417">
    <property type="entry name" value="P-loop_NTPase"/>
</dbReference>
<dbReference type="InterPro" id="IPR058249">
    <property type="entry name" value="Pch2_C"/>
</dbReference>
<evidence type="ECO:0000256" key="5">
    <source>
        <dbReference type="ARBA" id="ARBA00023254"/>
    </source>
</evidence>
<dbReference type="SUPFAM" id="SSF52540">
    <property type="entry name" value="P-loop containing nucleoside triphosphate hydrolases"/>
    <property type="match status" value="1"/>
</dbReference>
<dbReference type="GO" id="GO:0051598">
    <property type="term" value="P:meiotic recombination checkpoint signaling"/>
    <property type="evidence" value="ECO:0007669"/>
    <property type="project" value="TreeGrafter"/>
</dbReference>
<evidence type="ECO:0000313" key="7">
    <source>
        <dbReference type="EMBL" id="CAD8811886.1"/>
    </source>
</evidence>
<dbReference type="GO" id="GO:0005524">
    <property type="term" value="F:ATP binding"/>
    <property type="evidence" value="ECO:0007669"/>
    <property type="project" value="UniProtKB-KW"/>
</dbReference>
<dbReference type="PANTHER" id="PTHR45991:SF1">
    <property type="entry name" value="PACHYTENE CHECKPOINT PROTEIN 2 HOMOLOG"/>
    <property type="match status" value="1"/>
</dbReference>
<evidence type="ECO:0000259" key="6">
    <source>
        <dbReference type="SMART" id="SM00382"/>
    </source>
</evidence>
<dbReference type="PANTHER" id="PTHR45991">
    <property type="entry name" value="PACHYTENE CHECKPOINT PROTEIN 2"/>
    <property type="match status" value="1"/>
</dbReference>
<dbReference type="GO" id="GO:0005694">
    <property type="term" value="C:chromosome"/>
    <property type="evidence" value="ECO:0007669"/>
    <property type="project" value="TreeGrafter"/>
</dbReference>
<dbReference type="Gene3D" id="3.40.50.300">
    <property type="entry name" value="P-loop containing nucleotide triphosphate hydrolases"/>
    <property type="match status" value="1"/>
</dbReference>
<reference evidence="7" key="1">
    <citation type="submission" date="2021-01" db="EMBL/GenBank/DDBJ databases">
        <authorList>
            <person name="Corre E."/>
            <person name="Pelletier E."/>
            <person name="Niang G."/>
            <person name="Scheremetjew M."/>
            <person name="Finn R."/>
            <person name="Kale V."/>
            <person name="Holt S."/>
            <person name="Cochrane G."/>
            <person name="Meng A."/>
            <person name="Brown T."/>
            <person name="Cohen L."/>
        </authorList>
    </citation>
    <scope>NUCLEOTIDE SEQUENCE</scope>
    <source>
        <strain evidence="7">Clade-D-RCC1621</strain>
    </source>
</reference>